<dbReference type="AlphaFoldDB" id="A0A5E4ND54"/>
<dbReference type="Gene3D" id="1.25.40.20">
    <property type="entry name" value="Ankyrin repeat-containing domain"/>
    <property type="match status" value="2"/>
</dbReference>
<protein>
    <submittedName>
        <fullName evidence="1">Ankyrin repeat-containing domain</fullName>
    </submittedName>
</protein>
<reference evidence="1 2" key="1">
    <citation type="submission" date="2019-08" db="EMBL/GenBank/DDBJ databases">
        <authorList>
            <person name="Alioto T."/>
            <person name="Alioto T."/>
            <person name="Gomez Garrido J."/>
        </authorList>
    </citation>
    <scope>NUCLEOTIDE SEQUENCE [LARGE SCALE GENOMIC DNA]</scope>
</reference>
<dbReference type="PANTHER" id="PTHR46586">
    <property type="entry name" value="ANKYRIN REPEAT-CONTAINING PROTEIN"/>
    <property type="match status" value="1"/>
</dbReference>
<accession>A0A5E4ND54</accession>
<dbReference type="InterPro" id="IPR052050">
    <property type="entry name" value="SecEffector_AnkRepeat"/>
</dbReference>
<proteinExistence type="predicted"/>
<sequence length="655" mass="73779">MKQQLTLEISNYEGFVRAARDDDTSTLDNLWEKAESLGVEQQLILEKDDYAVFVLAAFGGHTDTLDSLWEKAKSLSLQRKMLEVDSYKAFALAASNGHVYALDNLWKKAGSLGLQREMLKANSYRAFILAASSGHTNTLDSLWEKAKLPDIQQEMLRADSYRALILAAFGGRIDTLDNLWRKAKLPDIQGAMLAIGNYEAFRAAASNGHNSTLDNLWEKAKPLGLQSKMLKADSYRVFTLATENGHTSTLDNLWEKAKSLGLQQKMLKVGDYYAFKTAAKNGHNDILDNLWEKARSLRLQYEMLKANSYEVFREAARNNKIATLANSHFMLEITDQEWKECLKAIASFGDKGVFDSVWQNLVSSLRFDTRQEINELHRELKQGFLEIRELKTGPFSRYELQFTRSKRTISNEEKMSYNLQHKEITNSATKSGSSMEGLLNLLKAFVSVSCGPQRALSGIVYQFISPLLRAMSTERLVNLTGQAITSVQTNISQHNKITRNSSSSSFLSAENISVVVCVAEALGNTSSKRYQGLKSQGVNFVPSIQTAVNFARKEFDSFVEDKIKNLDSKEKARIRTEIKNAYPEIIESFRRGVEFSGNIGLDDALKKCKKCFCTNILSNNVNPSESQMLEKIDNKPETCLNDPIIYNQLQRLPGR</sequence>
<dbReference type="SUPFAM" id="SSF48403">
    <property type="entry name" value="Ankyrin repeat"/>
    <property type="match status" value="1"/>
</dbReference>
<keyword evidence="2" id="KW-1185">Reference proteome</keyword>
<evidence type="ECO:0000313" key="2">
    <source>
        <dbReference type="Proteomes" id="UP000325440"/>
    </source>
</evidence>
<gene>
    <name evidence="1" type="ORF">CINCED_3A012355</name>
</gene>
<dbReference type="PANTHER" id="PTHR46586:SF3">
    <property type="entry name" value="ANKYRIN REPEAT-CONTAINING PROTEIN"/>
    <property type="match status" value="1"/>
</dbReference>
<organism evidence="1 2">
    <name type="scientific">Cinara cedri</name>
    <dbReference type="NCBI Taxonomy" id="506608"/>
    <lineage>
        <taxon>Eukaryota</taxon>
        <taxon>Metazoa</taxon>
        <taxon>Ecdysozoa</taxon>
        <taxon>Arthropoda</taxon>
        <taxon>Hexapoda</taxon>
        <taxon>Insecta</taxon>
        <taxon>Pterygota</taxon>
        <taxon>Neoptera</taxon>
        <taxon>Paraneoptera</taxon>
        <taxon>Hemiptera</taxon>
        <taxon>Sternorrhyncha</taxon>
        <taxon>Aphidomorpha</taxon>
        <taxon>Aphidoidea</taxon>
        <taxon>Aphididae</taxon>
        <taxon>Lachninae</taxon>
        <taxon>Cinara</taxon>
    </lineage>
</organism>
<dbReference type="Proteomes" id="UP000325440">
    <property type="component" value="Unassembled WGS sequence"/>
</dbReference>
<evidence type="ECO:0000313" key="1">
    <source>
        <dbReference type="EMBL" id="VVC42797.1"/>
    </source>
</evidence>
<dbReference type="EMBL" id="CABPRJ010001999">
    <property type="protein sequence ID" value="VVC42797.1"/>
    <property type="molecule type" value="Genomic_DNA"/>
</dbReference>
<dbReference type="OrthoDB" id="7464126at2759"/>
<name>A0A5E4ND54_9HEMI</name>
<dbReference type="InterPro" id="IPR036770">
    <property type="entry name" value="Ankyrin_rpt-contain_sf"/>
</dbReference>